<organism evidence="3 4">
    <name type="scientific">Streptomyces hundungensis</name>
    <dbReference type="NCBI Taxonomy" id="1077946"/>
    <lineage>
        <taxon>Bacteria</taxon>
        <taxon>Bacillati</taxon>
        <taxon>Actinomycetota</taxon>
        <taxon>Actinomycetes</taxon>
        <taxon>Kitasatosporales</taxon>
        <taxon>Streptomycetaceae</taxon>
        <taxon>Streptomyces</taxon>
    </lineage>
</organism>
<proteinExistence type="predicted"/>
<dbReference type="PANTHER" id="PTHR34293:SF1">
    <property type="entry name" value="HTH-TYPE TRANSCRIPTIONAL REGULATOR TRMBL2"/>
    <property type="match status" value="1"/>
</dbReference>
<dbReference type="Gene3D" id="1.10.10.10">
    <property type="entry name" value="Winged helix-like DNA-binding domain superfamily/Winged helix DNA-binding domain"/>
    <property type="match status" value="1"/>
</dbReference>
<dbReference type="KEGG" id="shun:DWB77_07377"/>
<dbReference type="CDD" id="cd00090">
    <property type="entry name" value="HTH_ARSR"/>
    <property type="match status" value="1"/>
</dbReference>
<dbReference type="Proteomes" id="UP000271554">
    <property type="component" value="Chromosome"/>
</dbReference>
<evidence type="ECO:0000313" key="3">
    <source>
        <dbReference type="EMBL" id="AYG85160.1"/>
    </source>
</evidence>
<keyword evidence="4" id="KW-1185">Reference proteome</keyword>
<dbReference type="InterPro" id="IPR002831">
    <property type="entry name" value="Tscrpt_reg_TrmB_N"/>
</dbReference>
<protein>
    <recommendedName>
        <fullName evidence="2">Transcription regulator TrmB N-terminal domain-containing protein</fullName>
    </recommendedName>
</protein>
<dbReference type="EMBL" id="CP032698">
    <property type="protein sequence ID" value="AYG85160.1"/>
    <property type="molecule type" value="Genomic_DNA"/>
</dbReference>
<dbReference type="AlphaFoldDB" id="A0A387HSG5"/>
<gene>
    <name evidence="3" type="ORF">DWB77_07377</name>
</gene>
<sequence length="224" mass="23985">MTHLLDPIGLSADDSVLYRHLLDHPHTHPADISRATSLSASAVRTSMRRLTGAGLITHVPGAQERYLALPPHSALEPLLQRREEALAGLRAHSRELARRTRATTPPSGHLVETICGQEAVLAKIAELELGAHHEVCVIDSPPYLTGPVANSHELKALSRGVTYRAVYHAPSLAEPGNAALLDHYIAAGEQARSLPQAQLKCSSSTDNKPSSRSASPARTPRADS</sequence>
<name>A0A387HSG5_9ACTN</name>
<dbReference type="Pfam" id="PF01978">
    <property type="entry name" value="TrmB"/>
    <property type="match status" value="1"/>
</dbReference>
<dbReference type="InterPro" id="IPR036390">
    <property type="entry name" value="WH_DNA-bd_sf"/>
</dbReference>
<dbReference type="InterPro" id="IPR051797">
    <property type="entry name" value="TrmB-like"/>
</dbReference>
<accession>A0A387HSG5</accession>
<dbReference type="OrthoDB" id="3369460at2"/>
<evidence type="ECO:0000256" key="1">
    <source>
        <dbReference type="SAM" id="MobiDB-lite"/>
    </source>
</evidence>
<dbReference type="PANTHER" id="PTHR34293">
    <property type="entry name" value="HTH-TYPE TRANSCRIPTIONAL REGULATOR TRMBL2"/>
    <property type="match status" value="1"/>
</dbReference>
<evidence type="ECO:0000313" key="4">
    <source>
        <dbReference type="Proteomes" id="UP000271554"/>
    </source>
</evidence>
<dbReference type="RefSeq" id="WP_120726981.1">
    <property type="nucleotide sequence ID" value="NZ_CP032698.1"/>
</dbReference>
<dbReference type="SUPFAM" id="SSF46785">
    <property type="entry name" value="Winged helix' DNA-binding domain"/>
    <property type="match status" value="1"/>
</dbReference>
<feature type="region of interest" description="Disordered" evidence="1">
    <location>
        <begin position="195"/>
        <end position="224"/>
    </location>
</feature>
<dbReference type="InterPro" id="IPR011991">
    <property type="entry name" value="ArsR-like_HTH"/>
</dbReference>
<dbReference type="InterPro" id="IPR036388">
    <property type="entry name" value="WH-like_DNA-bd_sf"/>
</dbReference>
<feature type="compositionally biased region" description="Low complexity" evidence="1">
    <location>
        <begin position="210"/>
        <end position="224"/>
    </location>
</feature>
<evidence type="ECO:0000259" key="2">
    <source>
        <dbReference type="Pfam" id="PF01978"/>
    </source>
</evidence>
<feature type="domain" description="Transcription regulator TrmB N-terminal" evidence="2">
    <location>
        <begin position="8"/>
        <end position="71"/>
    </location>
</feature>
<feature type="compositionally biased region" description="Polar residues" evidence="1">
    <location>
        <begin position="195"/>
        <end position="208"/>
    </location>
</feature>
<reference evidence="3 4" key="1">
    <citation type="submission" date="2018-10" db="EMBL/GenBank/DDBJ databases">
        <title>Relationship between Morphology and Antimicrobial Activity in Streptomyces.</title>
        <authorList>
            <person name="Kang H.J."/>
            <person name="Kim S.B."/>
        </authorList>
    </citation>
    <scope>NUCLEOTIDE SEQUENCE [LARGE SCALE GENOMIC DNA]</scope>
    <source>
        <strain evidence="3 4">BH38</strain>
    </source>
</reference>